<dbReference type="Proteomes" id="UP000036850">
    <property type="component" value="Unassembled WGS sequence"/>
</dbReference>
<evidence type="ECO:0000313" key="3">
    <source>
        <dbReference type="Proteomes" id="UP000036850"/>
    </source>
</evidence>
<name>A0A0L0EX07_9GAMM</name>
<organism evidence="2 3">
    <name type="scientific">Pseudoalteromonas rubra</name>
    <dbReference type="NCBI Taxonomy" id="43658"/>
    <lineage>
        <taxon>Bacteria</taxon>
        <taxon>Pseudomonadati</taxon>
        <taxon>Pseudomonadota</taxon>
        <taxon>Gammaproteobacteria</taxon>
        <taxon>Alteromonadales</taxon>
        <taxon>Pseudoalteromonadaceae</taxon>
        <taxon>Pseudoalteromonas</taxon>
    </lineage>
</organism>
<evidence type="ECO:0000313" key="2">
    <source>
        <dbReference type="EMBL" id="KNC68967.1"/>
    </source>
</evidence>
<comment type="caution">
    <text evidence="2">The sequence shown here is derived from an EMBL/GenBank/DDBJ whole genome shotgun (WGS) entry which is preliminary data.</text>
</comment>
<dbReference type="EMBL" id="LFZX01000006">
    <property type="protein sequence ID" value="KNC68967.1"/>
    <property type="molecule type" value="Genomic_DNA"/>
</dbReference>
<dbReference type="PANTHER" id="PTHR41521">
    <property type="match status" value="1"/>
</dbReference>
<gene>
    <name evidence="2" type="ORF">AC626_01680</name>
</gene>
<accession>A0A0L0EX07</accession>
<dbReference type="Pfam" id="PF07045">
    <property type="entry name" value="DUF1330"/>
    <property type="match status" value="1"/>
</dbReference>
<reference evidence="3" key="1">
    <citation type="submission" date="2015-07" db="EMBL/GenBank/DDBJ databases">
        <title>Draft genome sequence of a Pseudoalteromonas rubra strain, OCN096, isolated from Kaneohe Bay, Oahu, Hawaii.</title>
        <authorList>
            <person name="Beurmann S."/>
            <person name="Ushijima B."/>
            <person name="Belcaid M."/>
            <person name="Callahan S.M."/>
            <person name="Aeby G.S."/>
        </authorList>
    </citation>
    <scope>NUCLEOTIDE SEQUENCE [LARGE SCALE GENOMIC DNA]</scope>
    <source>
        <strain evidence="3">OCN096</strain>
    </source>
</reference>
<evidence type="ECO:0000259" key="1">
    <source>
        <dbReference type="Pfam" id="PF07045"/>
    </source>
</evidence>
<protein>
    <recommendedName>
        <fullName evidence="1">DUF1330 domain-containing protein</fullName>
    </recommendedName>
</protein>
<dbReference type="InterPro" id="IPR011008">
    <property type="entry name" value="Dimeric_a/b-barrel"/>
</dbReference>
<dbReference type="InterPro" id="IPR010753">
    <property type="entry name" value="DUF1330"/>
</dbReference>
<dbReference type="PANTHER" id="PTHR41521:SF4">
    <property type="entry name" value="BLR0684 PROTEIN"/>
    <property type="match status" value="1"/>
</dbReference>
<feature type="domain" description="DUF1330" evidence="1">
    <location>
        <begin position="2"/>
        <end position="95"/>
    </location>
</feature>
<dbReference type="OrthoDB" id="9806380at2"/>
<dbReference type="PATRIC" id="fig|43658.6.peg.4903"/>
<dbReference type="Gene3D" id="3.30.70.100">
    <property type="match status" value="1"/>
</dbReference>
<dbReference type="SUPFAM" id="SSF54909">
    <property type="entry name" value="Dimeric alpha+beta barrel"/>
    <property type="match status" value="1"/>
</dbReference>
<proteinExistence type="predicted"/>
<dbReference type="AlphaFoldDB" id="A0A0L0EX07"/>
<sequence>MKGYLILDFSITDFPRFKKYIKEIPEFIKKHGGRYVVQGVEPEVMEGDWHPERVVVLEFPSKDIAKGFLADPEAQPLFAIRHSTTKSKLILVEGCF</sequence>